<organism evidence="10">
    <name type="scientific">Micromonas pusilla (strain CCMP1545)</name>
    <name type="common">Picoplanktonic green alga</name>
    <dbReference type="NCBI Taxonomy" id="564608"/>
    <lineage>
        <taxon>Eukaryota</taxon>
        <taxon>Viridiplantae</taxon>
        <taxon>Chlorophyta</taxon>
        <taxon>Mamiellophyceae</taxon>
        <taxon>Mamiellales</taxon>
        <taxon>Mamiellaceae</taxon>
        <taxon>Micromonas</taxon>
    </lineage>
</organism>
<comment type="similarity">
    <text evidence="6">Belongs to the mitochondrion-specific ribosomal protein mL54 family.</text>
</comment>
<evidence type="ECO:0000256" key="3">
    <source>
        <dbReference type="ARBA" id="ARBA00022980"/>
    </source>
</evidence>
<evidence type="ECO:0000313" key="9">
    <source>
        <dbReference type="EMBL" id="EEH57221.1"/>
    </source>
</evidence>
<evidence type="ECO:0000256" key="4">
    <source>
        <dbReference type="ARBA" id="ARBA00023128"/>
    </source>
</evidence>
<keyword evidence="3" id="KW-0689">Ribosomal protein</keyword>
<keyword evidence="2" id="KW-0809">Transit peptide</keyword>
<evidence type="ECO:0000256" key="8">
    <source>
        <dbReference type="SAM" id="MobiDB-lite"/>
    </source>
</evidence>
<keyword evidence="10" id="KW-1185">Reference proteome</keyword>
<dbReference type="AlphaFoldDB" id="C1MSZ1"/>
<dbReference type="RefSeq" id="XP_003058766.1">
    <property type="nucleotide sequence ID" value="XM_003058720.1"/>
</dbReference>
<evidence type="ECO:0000256" key="5">
    <source>
        <dbReference type="ARBA" id="ARBA00023274"/>
    </source>
</evidence>
<proteinExistence type="inferred from homology"/>
<evidence type="ECO:0000256" key="1">
    <source>
        <dbReference type="ARBA" id="ARBA00004173"/>
    </source>
</evidence>
<comment type="subcellular location">
    <subcellularLocation>
        <location evidence="1">Mitochondrion</location>
    </subcellularLocation>
</comment>
<reference evidence="9 10" key="1">
    <citation type="journal article" date="2009" name="Science">
        <title>Green evolution and dynamic adaptations revealed by genomes of the marine picoeukaryotes Micromonas.</title>
        <authorList>
            <person name="Worden A.Z."/>
            <person name="Lee J.H."/>
            <person name="Mock T."/>
            <person name="Rouze P."/>
            <person name="Simmons M.P."/>
            <person name="Aerts A.L."/>
            <person name="Allen A.E."/>
            <person name="Cuvelier M.L."/>
            <person name="Derelle E."/>
            <person name="Everett M.V."/>
            <person name="Foulon E."/>
            <person name="Grimwood J."/>
            <person name="Gundlach H."/>
            <person name="Henrissat B."/>
            <person name="Napoli C."/>
            <person name="McDonald S.M."/>
            <person name="Parker M.S."/>
            <person name="Rombauts S."/>
            <person name="Salamov A."/>
            <person name="Von Dassow P."/>
            <person name="Badger J.H."/>
            <person name="Coutinho P.M."/>
            <person name="Demir E."/>
            <person name="Dubchak I."/>
            <person name="Gentemann C."/>
            <person name="Eikrem W."/>
            <person name="Gready J.E."/>
            <person name="John U."/>
            <person name="Lanier W."/>
            <person name="Lindquist E.A."/>
            <person name="Lucas S."/>
            <person name="Mayer K.F."/>
            <person name="Moreau H."/>
            <person name="Not F."/>
            <person name="Otillar R."/>
            <person name="Panaud O."/>
            <person name="Pangilinan J."/>
            <person name="Paulsen I."/>
            <person name="Piegu B."/>
            <person name="Poliakov A."/>
            <person name="Robbens S."/>
            <person name="Schmutz J."/>
            <person name="Toulza E."/>
            <person name="Wyss T."/>
            <person name="Zelensky A."/>
            <person name="Zhou K."/>
            <person name="Armbrust E.V."/>
            <person name="Bhattacharya D."/>
            <person name="Goodenough U.W."/>
            <person name="Van de Peer Y."/>
            <person name="Grigoriev I.V."/>
        </authorList>
    </citation>
    <scope>NUCLEOTIDE SEQUENCE [LARGE SCALE GENOMIC DNA]</scope>
    <source>
        <strain evidence="9 10">CCMP1545</strain>
    </source>
</reference>
<name>C1MSZ1_MICPC</name>
<dbReference type="Proteomes" id="UP000001876">
    <property type="component" value="Unassembled WGS sequence"/>
</dbReference>
<gene>
    <name evidence="9" type="ORF">MICPUCDRAFT_47246</name>
</gene>
<keyword evidence="4" id="KW-0496">Mitochondrion</keyword>
<dbReference type="KEGG" id="mpp:MICPUCDRAFT_47246"/>
<dbReference type="PANTHER" id="PTHR28595">
    <property type="entry name" value="39S RIBOSOMAL PROTEIN L54, MITOCHONDRIAL"/>
    <property type="match status" value="1"/>
</dbReference>
<evidence type="ECO:0000313" key="10">
    <source>
        <dbReference type="Proteomes" id="UP000001876"/>
    </source>
</evidence>
<dbReference type="GO" id="GO:0005762">
    <property type="term" value="C:mitochondrial large ribosomal subunit"/>
    <property type="evidence" value="ECO:0007669"/>
    <property type="project" value="TreeGrafter"/>
</dbReference>
<keyword evidence="5" id="KW-0687">Ribonucleoprotein</keyword>
<evidence type="ECO:0000256" key="6">
    <source>
        <dbReference type="ARBA" id="ARBA00033752"/>
    </source>
</evidence>
<dbReference type="GO" id="GO:0003735">
    <property type="term" value="F:structural constituent of ribosome"/>
    <property type="evidence" value="ECO:0007669"/>
    <property type="project" value="TreeGrafter"/>
</dbReference>
<dbReference type="EMBL" id="GG663739">
    <property type="protein sequence ID" value="EEH57221.1"/>
    <property type="molecule type" value="Genomic_DNA"/>
</dbReference>
<dbReference type="STRING" id="564608.C1MSZ1"/>
<feature type="region of interest" description="Disordered" evidence="8">
    <location>
        <begin position="46"/>
        <end position="79"/>
    </location>
</feature>
<dbReference type="InterPro" id="IPR013870">
    <property type="entry name" value="Ribosomal_mL54"/>
</dbReference>
<sequence>MSALLRIAAASAASTSGGLFSSLLASQTRAFVAPASALYAKAKTKAAPAAAKKEEPKATSAPTHAAGINFKKTGSDPEFGPDESYPDWLWTLLEPRKTLRQLENEVAAAKAMHEQSLADGKGPRYDIMDVKDIQRLLKLRRRVKIKENNDRRKKK</sequence>
<dbReference type="GeneID" id="9683863"/>
<dbReference type="Pfam" id="PF08561">
    <property type="entry name" value="Ribosomal_L37"/>
    <property type="match status" value="1"/>
</dbReference>
<dbReference type="OrthoDB" id="567753at2759"/>
<protein>
    <recommendedName>
        <fullName evidence="7">Large ribosomal subunit protein mL54</fullName>
    </recommendedName>
</protein>
<evidence type="ECO:0000256" key="2">
    <source>
        <dbReference type="ARBA" id="ARBA00022946"/>
    </source>
</evidence>
<accession>C1MSZ1</accession>
<evidence type="ECO:0000256" key="7">
    <source>
        <dbReference type="ARBA" id="ARBA00035179"/>
    </source>
</evidence>
<dbReference type="OMA" id="HARCIRY"/>
<dbReference type="PANTHER" id="PTHR28595:SF1">
    <property type="entry name" value="LARGE RIBOSOMAL SUBUNIT PROTEIN ML54"/>
    <property type="match status" value="1"/>
</dbReference>